<protein>
    <submittedName>
        <fullName evidence="2">Plasmid mobilization relaxosome protein MobC</fullName>
    </submittedName>
</protein>
<organism evidence="2 3">
    <name type="scientific">Nonlabens ponticola</name>
    <dbReference type="NCBI Taxonomy" id="2496866"/>
    <lineage>
        <taxon>Bacteria</taxon>
        <taxon>Pseudomonadati</taxon>
        <taxon>Bacteroidota</taxon>
        <taxon>Flavobacteriia</taxon>
        <taxon>Flavobacteriales</taxon>
        <taxon>Flavobacteriaceae</taxon>
        <taxon>Nonlabens</taxon>
    </lineage>
</organism>
<dbReference type="OrthoDB" id="950459at2"/>
<proteinExistence type="predicted"/>
<dbReference type="RefSeq" id="WP_126448562.1">
    <property type="nucleotide sequence ID" value="NZ_CP034549.1"/>
</dbReference>
<dbReference type="InterPro" id="IPR008687">
    <property type="entry name" value="MobC"/>
</dbReference>
<evidence type="ECO:0000259" key="1">
    <source>
        <dbReference type="Pfam" id="PF05713"/>
    </source>
</evidence>
<feature type="domain" description="Bacterial mobilisation" evidence="1">
    <location>
        <begin position="78"/>
        <end position="118"/>
    </location>
</feature>
<dbReference type="EMBL" id="CP034549">
    <property type="protein sequence ID" value="AZQ44847.1"/>
    <property type="molecule type" value="Genomic_DNA"/>
</dbReference>
<dbReference type="KEGG" id="noj:EJ995_11635"/>
<gene>
    <name evidence="2" type="primary">mobC</name>
    <name evidence="2" type="ORF">EJ995_11635</name>
</gene>
<reference evidence="2 3" key="1">
    <citation type="submission" date="2018-12" db="EMBL/GenBank/DDBJ databases">
        <title>Complete genome of Nonlabens sp. MJ115.</title>
        <authorList>
            <person name="Choi H.S."/>
            <person name="Jung J."/>
        </authorList>
    </citation>
    <scope>NUCLEOTIDE SEQUENCE [LARGE SCALE GENOMIC DNA]</scope>
    <source>
        <strain evidence="2 3">MJ115</strain>
    </source>
</reference>
<dbReference type="Pfam" id="PF05713">
    <property type="entry name" value="MobC"/>
    <property type="match status" value="1"/>
</dbReference>
<evidence type="ECO:0000313" key="2">
    <source>
        <dbReference type="EMBL" id="AZQ44847.1"/>
    </source>
</evidence>
<accession>A0A3S9N0A7</accession>
<name>A0A3S9N0A7_9FLAO</name>
<dbReference type="Proteomes" id="UP000279600">
    <property type="component" value="Chromosome"/>
</dbReference>
<dbReference type="AlphaFoldDB" id="A0A3S9N0A7"/>
<sequence>MAKKKGGRPEIDNPDMKRDHQINLYLTKIEKDFVIKYCEMYSMKTQYDGRFIRRFLLDCMKNKKLNVTQMIAPYQQVELHRIGINLNQLMKKLNALNYLSGIEKQKLDDLLDELTRILID</sequence>
<keyword evidence="3" id="KW-1185">Reference proteome</keyword>
<evidence type="ECO:0000313" key="3">
    <source>
        <dbReference type="Proteomes" id="UP000279600"/>
    </source>
</evidence>